<accession>A0AAV7MZX6</accession>
<feature type="compositionally biased region" description="Basic and acidic residues" evidence="7">
    <location>
        <begin position="936"/>
        <end position="959"/>
    </location>
</feature>
<keyword evidence="10" id="KW-1185">Reference proteome</keyword>
<evidence type="ECO:0000256" key="2">
    <source>
        <dbReference type="ARBA" id="ARBA00022723"/>
    </source>
</evidence>
<feature type="compositionally biased region" description="Acidic residues" evidence="7">
    <location>
        <begin position="1250"/>
        <end position="1259"/>
    </location>
</feature>
<feature type="region of interest" description="Disordered" evidence="7">
    <location>
        <begin position="281"/>
        <end position="317"/>
    </location>
</feature>
<evidence type="ECO:0000259" key="8">
    <source>
        <dbReference type="PROSITE" id="PS50157"/>
    </source>
</evidence>
<keyword evidence="2" id="KW-0479">Metal-binding</keyword>
<evidence type="ECO:0000256" key="5">
    <source>
        <dbReference type="ARBA" id="ARBA00023242"/>
    </source>
</evidence>
<dbReference type="Gene3D" id="3.30.70.330">
    <property type="match status" value="1"/>
</dbReference>
<keyword evidence="5" id="KW-0539">Nucleus</keyword>
<keyword evidence="4" id="KW-0862">Zinc</keyword>
<dbReference type="PANTHER" id="PTHR13948:SF22">
    <property type="entry name" value="RNA-BINDING PROTEIN 6"/>
    <property type="match status" value="1"/>
</dbReference>
<dbReference type="EMBL" id="JANPWB010000013">
    <property type="protein sequence ID" value="KAJ1109227.1"/>
    <property type="molecule type" value="Genomic_DNA"/>
</dbReference>
<protein>
    <recommendedName>
        <fullName evidence="8">C2H2-type domain-containing protein</fullName>
    </recommendedName>
</protein>
<dbReference type="InterPro" id="IPR001876">
    <property type="entry name" value="Znf_RanBP2"/>
</dbReference>
<dbReference type="GO" id="GO:0008270">
    <property type="term" value="F:zinc ion binding"/>
    <property type="evidence" value="ECO:0007669"/>
    <property type="project" value="UniProtKB-KW"/>
</dbReference>
<gene>
    <name evidence="9" type="ORF">NDU88_006590</name>
</gene>
<dbReference type="Proteomes" id="UP001066276">
    <property type="component" value="Chromosome 9"/>
</dbReference>
<feature type="compositionally biased region" description="Basic and acidic residues" evidence="7">
    <location>
        <begin position="286"/>
        <end position="299"/>
    </location>
</feature>
<feature type="compositionally biased region" description="Acidic residues" evidence="7">
    <location>
        <begin position="1080"/>
        <end position="1091"/>
    </location>
</feature>
<feature type="compositionally biased region" description="Polar residues" evidence="7">
    <location>
        <begin position="393"/>
        <end position="406"/>
    </location>
</feature>
<dbReference type="Gene3D" id="3.30.160.60">
    <property type="entry name" value="Classic Zinc Finger"/>
    <property type="match status" value="1"/>
</dbReference>
<feature type="compositionally biased region" description="Basic residues" evidence="7">
    <location>
        <begin position="1234"/>
        <end position="1243"/>
    </location>
</feature>
<sequence length="1291" mass="146404">MDPFRRNQEERFTSGWNRDFLAHSDGLALERNAGIFHSGRDLPRPFEFSGMLGSTGRQFAGREEVPTNFASRGGPLTDFRSGDRMALDFQGRNLQPRELPLLDFRAREALAAGYRGREAHPLDFRSREGLMMDYRERDGTASDLRNRELPLLEFKDRDVPRVDYREREPLADFRSREASSEFRGRSMLDMDFRSKELPHPDMRGMNPSDKDFRNRNHPFPDFRSKDGSTLEFLGNSSSALDFRGKDASQMDARTRDVLHSDFRDSGTSDLDFRARDAHMFNFQGSERPRTDQDFRDRDATGAPVDFTERSRPPSNQTVINYMHGQTIVPDQEVHEGSVDKTGDPPVVRLQYNQEKQTNDQDRDGQAHDPSQSAFKSSDGQIAVSPAQEESSESLKQSASTGEQQRAQPGRGVKRGVDLDFLGRQDTDYRNIDYQDVDLRFDYNHGKPLADERAAKDPRHDLQMSKPGRGTAKSTKIGQGSTPHTRSAKEEHAARSSGEEFDGFVQRISSTVSAALDPKNTKVTDVDQDYRPASSGEECASRFIQIQGLPAAADKEEILDSFRTPDGNPIEDLQLSDYNPGYSHDSVCVEFPLLEQAIGCMESNQGSMVIGGIKVSLTYVPDPTDWFCEKCKAINVYSGGFCFQCNTSRHESEAISRQKSLAWEKSMAATISPQRSESPPRRERDLDRRRAKDRRRHQLYDDDQVECRNQEYDGAQGTCRDLQHDEDHDDDDQSKTMMIRPILCSTTPMTVVKAFAPFVHIRPENVRIIMNSFKGKAKTFGFIEMESHEEVLRVIDILATMKPPLKIDGKCVTGSVANRKPTGHSRTKRRKQPVWLSPGFATQTAKRSIYLKRRSAGGSKGAGESDENETDDSSFIYDPDTGLYIDPLSGVCYDPDTKEEFPVGEKPDPSKASEKWRDTRGETGGSSRTPERKRHRSQEGSKRKVEPSDSEKTRDRVEHRRRERVRSPPLSRNSRNKDRDSRRSTTDQKEELLGGRGERKGERKAPRTGKATFTEKDDSEDETPPAEDPFKKPLLPVFKKKEASPPPPAPAPAPVPPPPPPPPPPVPVVNPLISLLGEYGGDSDNEEEEEEPPPPPPRKPQPPPPPPPPPAPKKEESNEDKLTDWIKLACLLCKRQFPTKEGLIRHQQLSELHQQNMAIHRKIKQSERELEYLEMKEREVKLKGSEKRDQSEMSPETKRPKYLRDVERDSDSPIRSDAGGDTKVRRTPQATWKKGVSKPRRRPQDRKSPGEEDDQTEGADQEPQTKPYKRLPHESYRDAARKVMFARFKELV</sequence>
<comment type="subcellular location">
    <subcellularLocation>
        <location evidence="1">Nucleus</location>
    </subcellularLocation>
</comment>
<feature type="compositionally biased region" description="Pro residues" evidence="7">
    <location>
        <begin position="1043"/>
        <end position="1067"/>
    </location>
</feature>
<dbReference type="SUPFAM" id="SSF54928">
    <property type="entry name" value="RNA-binding domain, RBD"/>
    <property type="match status" value="1"/>
</dbReference>
<feature type="compositionally biased region" description="Polar residues" evidence="7">
    <location>
        <begin position="471"/>
        <end position="484"/>
    </location>
</feature>
<name>A0AAV7MZX6_PLEWA</name>
<dbReference type="InterPro" id="IPR012677">
    <property type="entry name" value="Nucleotide-bd_a/b_plait_sf"/>
</dbReference>
<feature type="compositionally biased region" description="Basic and acidic residues" evidence="7">
    <location>
        <begin position="677"/>
        <end position="689"/>
    </location>
</feature>
<feature type="compositionally biased region" description="Polar residues" evidence="7">
    <location>
        <begin position="368"/>
        <end position="379"/>
    </location>
</feature>
<feature type="region of interest" description="Disordered" evidence="7">
    <location>
        <begin position="195"/>
        <end position="214"/>
    </location>
</feature>
<evidence type="ECO:0000256" key="3">
    <source>
        <dbReference type="ARBA" id="ARBA00022771"/>
    </source>
</evidence>
<evidence type="ECO:0000256" key="1">
    <source>
        <dbReference type="ARBA" id="ARBA00004123"/>
    </source>
</evidence>
<evidence type="ECO:0000256" key="7">
    <source>
        <dbReference type="SAM" id="MobiDB-lite"/>
    </source>
</evidence>
<feature type="region of interest" description="Disordered" evidence="7">
    <location>
        <begin position="667"/>
        <end position="699"/>
    </location>
</feature>
<feature type="compositionally biased region" description="Basic and acidic residues" evidence="7">
    <location>
        <begin position="356"/>
        <end position="366"/>
    </location>
</feature>
<feature type="compositionally biased region" description="Basic and acidic residues" evidence="7">
    <location>
        <begin position="894"/>
        <end position="920"/>
    </location>
</feature>
<dbReference type="GO" id="GO:0005634">
    <property type="term" value="C:nucleus"/>
    <property type="evidence" value="ECO:0007669"/>
    <property type="project" value="UniProtKB-SubCell"/>
</dbReference>
<dbReference type="InterPro" id="IPR036443">
    <property type="entry name" value="Znf_RanBP2_sf"/>
</dbReference>
<feature type="region of interest" description="Disordered" evidence="7">
    <location>
        <begin position="449"/>
        <end position="501"/>
    </location>
</feature>
<feature type="region of interest" description="Disordered" evidence="7">
    <location>
        <begin position="1177"/>
        <end position="1275"/>
    </location>
</feature>
<dbReference type="PROSITE" id="PS50157">
    <property type="entry name" value="ZINC_FINGER_C2H2_2"/>
    <property type="match status" value="1"/>
</dbReference>
<dbReference type="PRINTS" id="PR01217">
    <property type="entry name" value="PRICHEXTENSN"/>
</dbReference>
<dbReference type="PROSITE" id="PS01358">
    <property type="entry name" value="ZF_RANBP2_1"/>
    <property type="match status" value="1"/>
</dbReference>
<evidence type="ECO:0000313" key="10">
    <source>
        <dbReference type="Proteomes" id="UP001066276"/>
    </source>
</evidence>
<feature type="compositionally biased region" description="Basic and acidic residues" evidence="7">
    <location>
        <begin position="449"/>
        <end position="462"/>
    </location>
</feature>
<feature type="region of interest" description="Disordered" evidence="7">
    <location>
        <begin position="853"/>
        <end position="1119"/>
    </location>
</feature>
<dbReference type="Pfam" id="PF17780">
    <property type="entry name" value="OCRE"/>
    <property type="match status" value="1"/>
</dbReference>
<dbReference type="InterPro" id="IPR035979">
    <property type="entry name" value="RBD_domain_sf"/>
</dbReference>
<feature type="compositionally biased region" description="Pro residues" evidence="7">
    <location>
        <begin position="1092"/>
        <end position="1110"/>
    </location>
</feature>
<feature type="compositionally biased region" description="Basic and acidic residues" evidence="7">
    <location>
        <begin position="974"/>
        <end position="1004"/>
    </location>
</feature>
<reference evidence="9" key="1">
    <citation type="journal article" date="2022" name="bioRxiv">
        <title>Sequencing and chromosome-scale assembly of the giantPleurodeles waltlgenome.</title>
        <authorList>
            <person name="Brown T."/>
            <person name="Elewa A."/>
            <person name="Iarovenko S."/>
            <person name="Subramanian E."/>
            <person name="Araus A.J."/>
            <person name="Petzold A."/>
            <person name="Susuki M."/>
            <person name="Suzuki K.-i.T."/>
            <person name="Hayashi T."/>
            <person name="Toyoda A."/>
            <person name="Oliveira C."/>
            <person name="Osipova E."/>
            <person name="Leigh N.D."/>
            <person name="Simon A."/>
            <person name="Yun M.H."/>
        </authorList>
    </citation>
    <scope>NUCLEOTIDE SEQUENCE</scope>
    <source>
        <strain evidence="9">20211129_DDA</strain>
        <tissue evidence="9">Liver</tissue>
    </source>
</reference>
<evidence type="ECO:0000256" key="4">
    <source>
        <dbReference type="ARBA" id="ARBA00022833"/>
    </source>
</evidence>
<evidence type="ECO:0000256" key="6">
    <source>
        <dbReference type="PROSITE-ProRule" id="PRU00042"/>
    </source>
</evidence>
<feature type="region of interest" description="Disordered" evidence="7">
    <location>
        <begin position="355"/>
        <end position="417"/>
    </location>
</feature>
<dbReference type="InterPro" id="IPR041591">
    <property type="entry name" value="OCRE"/>
</dbReference>
<dbReference type="PANTHER" id="PTHR13948">
    <property type="entry name" value="RNA-BINDING PROTEIN"/>
    <property type="match status" value="1"/>
</dbReference>
<dbReference type="SUPFAM" id="SSF90209">
    <property type="entry name" value="Ran binding protein zinc finger-like"/>
    <property type="match status" value="1"/>
</dbReference>
<dbReference type="GO" id="GO:0000398">
    <property type="term" value="P:mRNA splicing, via spliceosome"/>
    <property type="evidence" value="ECO:0007669"/>
    <property type="project" value="TreeGrafter"/>
</dbReference>
<keyword evidence="3 6" id="KW-0863">Zinc-finger</keyword>
<dbReference type="GO" id="GO:0003723">
    <property type="term" value="F:RNA binding"/>
    <property type="evidence" value="ECO:0007669"/>
    <property type="project" value="TreeGrafter"/>
</dbReference>
<comment type="caution">
    <text evidence="9">The sequence shown here is derived from an EMBL/GenBank/DDBJ whole genome shotgun (WGS) entry which is preliminary data.</text>
</comment>
<feature type="compositionally biased region" description="Basic and acidic residues" evidence="7">
    <location>
        <begin position="1177"/>
        <end position="1223"/>
    </location>
</feature>
<proteinExistence type="predicted"/>
<evidence type="ECO:0000313" key="9">
    <source>
        <dbReference type="EMBL" id="KAJ1109227.1"/>
    </source>
</evidence>
<dbReference type="InterPro" id="IPR013087">
    <property type="entry name" value="Znf_C2H2_type"/>
</dbReference>
<organism evidence="9 10">
    <name type="scientific">Pleurodeles waltl</name>
    <name type="common">Iberian ribbed newt</name>
    <dbReference type="NCBI Taxonomy" id="8319"/>
    <lineage>
        <taxon>Eukaryota</taxon>
        <taxon>Metazoa</taxon>
        <taxon>Chordata</taxon>
        <taxon>Craniata</taxon>
        <taxon>Vertebrata</taxon>
        <taxon>Euteleostomi</taxon>
        <taxon>Amphibia</taxon>
        <taxon>Batrachia</taxon>
        <taxon>Caudata</taxon>
        <taxon>Salamandroidea</taxon>
        <taxon>Salamandridae</taxon>
        <taxon>Pleurodelinae</taxon>
        <taxon>Pleurodeles</taxon>
    </lineage>
</organism>
<feature type="compositionally biased region" description="Basic and acidic residues" evidence="7">
    <location>
        <begin position="486"/>
        <end position="497"/>
    </location>
</feature>
<feature type="domain" description="C2H2-type" evidence="8">
    <location>
        <begin position="1127"/>
        <end position="1157"/>
    </location>
</feature>